<organism evidence="2 3">
    <name type="scientific">Anaerosacchariphilus polymeriproducens</name>
    <dbReference type="NCBI Taxonomy" id="1812858"/>
    <lineage>
        <taxon>Bacteria</taxon>
        <taxon>Bacillati</taxon>
        <taxon>Bacillota</taxon>
        <taxon>Clostridia</taxon>
        <taxon>Lachnospirales</taxon>
        <taxon>Lachnospiraceae</taxon>
        <taxon>Anaerosacchariphilus</taxon>
    </lineage>
</organism>
<accession>A0A371AWU7</accession>
<protein>
    <recommendedName>
        <fullName evidence="4">Zn-finger containing protein</fullName>
    </recommendedName>
</protein>
<keyword evidence="1" id="KW-0472">Membrane</keyword>
<dbReference type="EMBL" id="QRCT01000016">
    <property type="protein sequence ID" value="RDU24033.1"/>
    <property type="molecule type" value="Genomic_DNA"/>
</dbReference>
<dbReference type="Proteomes" id="UP000255036">
    <property type="component" value="Unassembled WGS sequence"/>
</dbReference>
<dbReference type="OrthoDB" id="3174166at2"/>
<evidence type="ECO:0000256" key="1">
    <source>
        <dbReference type="SAM" id="Phobius"/>
    </source>
</evidence>
<gene>
    <name evidence="2" type="ORF">DWV06_07000</name>
</gene>
<keyword evidence="3" id="KW-1185">Reference proteome</keyword>
<reference evidence="2 3" key="1">
    <citation type="submission" date="2018-07" db="EMBL/GenBank/DDBJ databases">
        <title>Anaerosacharophilus polymeroproducens gen. nov. sp. nov., an anaerobic bacterium isolated from salt field.</title>
        <authorList>
            <person name="Kim W."/>
            <person name="Yang S.-H."/>
            <person name="Oh J."/>
            <person name="Lee J.-H."/>
            <person name="Kwon K.K."/>
        </authorList>
    </citation>
    <scope>NUCLEOTIDE SEQUENCE [LARGE SCALE GENOMIC DNA]</scope>
    <source>
        <strain evidence="2 3">MCWD5</strain>
    </source>
</reference>
<proteinExistence type="predicted"/>
<evidence type="ECO:0000313" key="2">
    <source>
        <dbReference type="EMBL" id="RDU24033.1"/>
    </source>
</evidence>
<dbReference type="AlphaFoldDB" id="A0A371AWU7"/>
<sequence>MKEKFVRFMQGRYGTDKLNRFLLVSAVVVSLISTIVRLEFLFIVSYILLGYILFRTLSKNTYRRYQENQKFLMHYNKVIQWFQKKKKRMQERKTYSFFKCPKCKQMVRVPKGKGKIAITCPKCREEFIKRT</sequence>
<dbReference type="RefSeq" id="WP_115481466.1">
    <property type="nucleotide sequence ID" value="NZ_QRCT01000016.1"/>
</dbReference>
<feature type="transmembrane region" description="Helical" evidence="1">
    <location>
        <begin position="21"/>
        <end position="54"/>
    </location>
</feature>
<keyword evidence="1" id="KW-0812">Transmembrane</keyword>
<keyword evidence="1" id="KW-1133">Transmembrane helix</keyword>
<evidence type="ECO:0008006" key="4">
    <source>
        <dbReference type="Google" id="ProtNLM"/>
    </source>
</evidence>
<name>A0A371AWU7_9FIRM</name>
<evidence type="ECO:0000313" key="3">
    <source>
        <dbReference type="Proteomes" id="UP000255036"/>
    </source>
</evidence>
<comment type="caution">
    <text evidence="2">The sequence shown here is derived from an EMBL/GenBank/DDBJ whole genome shotgun (WGS) entry which is preliminary data.</text>
</comment>